<proteinExistence type="predicted"/>
<evidence type="ECO:0000313" key="3">
    <source>
        <dbReference type="Proteomes" id="UP001066276"/>
    </source>
</evidence>
<gene>
    <name evidence="2" type="ORF">NDU88_003278</name>
</gene>
<accession>A0AAV7UFP7</accession>
<dbReference type="AlphaFoldDB" id="A0AAV7UFP7"/>
<sequence>MFVDNGDLTCEPKPSCGGADTPPTQPQVGSWLLAPLLPARTGVAARESAPNTALVCERHECTSLIGGGESRVRLRPADTRQASGRNAQSRTFYNSLLLCESICGGQRSLRVSRLTDYVMKAEPDETRSVLGPLTVSDSLAQVPRGTKRAASASAD</sequence>
<keyword evidence="3" id="KW-1185">Reference proteome</keyword>
<dbReference type="Proteomes" id="UP001066276">
    <property type="component" value="Chromosome 3_1"/>
</dbReference>
<comment type="caution">
    <text evidence="2">The sequence shown here is derived from an EMBL/GenBank/DDBJ whole genome shotgun (WGS) entry which is preliminary data.</text>
</comment>
<protein>
    <submittedName>
        <fullName evidence="2">Uncharacterized protein</fullName>
    </submittedName>
</protein>
<dbReference type="EMBL" id="JANPWB010000005">
    <property type="protein sequence ID" value="KAJ1186497.1"/>
    <property type="molecule type" value="Genomic_DNA"/>
</dbReference>
<evidence type="ECO:0000313" key="2">
    <source>
        <dbReference type="EMBL" id="KAJ1186497.1"/>
    </source>
</evidence>
<name>A0AAV7UFP7_PLEWA</name>
<evidence type="ECO:0000256" key="1">
    <source>
        <dbReference type="SAM" id="MobiDB-lite"/>
    </source>
</evidence>
<feature type="region of interest" description="Disordered" evidence="1">
    <location>
        <begin position="1"/>
        <end position="24"/>
    </location>
</feature>
<organism evidence="2 3">
    <name type="scientific">Pleurodeles waltl</name>
    <name type="common">Iberian ribbed newt</name>
    <dbReference type="NCBI Taxonomy" id="8319"/>
    <lineage>
        <taxon>Eukaryota</taxon>
        <taxon>Metazoa</taxon>
        <taxon>Chordata</taxon>
        <taxon>Craniata</taxon>
        <taxon>Vertebrata</taxon>
        <taxon>Euteleostomi</taxon>
        <taxon>Amphibia</taxon>
        <taxon>Batrachia</taxon>
        <taxon>Caudata</taxon>
        <taxon>Salamandroidea</taxon>
        <taxon>Salamandridae</taxon>
        <taxon>Pleurodelinae</taxon>
        <taxon>Pleurodeles</taxon>
    </lineage>
</organism>
<reference evidence="2" key="1">
    <citation type="journal article" date="2022" name="bioRxiv">
        <title>Sequencing and chromosome-scale assembly of the giantPleurodeles waltlgenome.</title>
        <authorList>
            <person name="Brown T."/>
            <person name="Elewa A."/>
            <person name="Iarovenko S."/>
            <person name="Subramanian E."/>
            <person name="Araus A.J."/>
            <person name="Petzold A."/>
            <person name="Susuki M."/>
            <person name="Suzuki K.-i.T."/>
            <person name="Hayashi T."/>
            <person name="Toyoda A."/>
            <person name="Oliveira C."/>
            <person name="Osipova E."/>
            <person name="Leigh N.D."/>
            <person name="Simon A."/>
            <person name="Yun M.H."/>
        </authorList>
    </citation>
    <scope>NUCLEOTIDE SEQUENCE</scope>
    <source>
        <strain evidence="2">20211129_DDA</strain>
        <tissue evidence="2">Liver</tissue>
    </source>
</reference>